<dbReference type="Pfam" id="PF00169">
    <property type="entry name" value="PH"/>
    <property type="match status" value="1"/>
</dbReference>
<evidence type="ECO:0000256" key="2">
    <source>
        <dbReference type="ARBA" id="ARBA00023136"/>
    </source>
</evidence>
<comment type="caution">
    <text evidence="5">The sequence shown here is derived from an EMBL/GenBank/DDBJ whole genome shotgun (WGS) entry which is preliminary data.</text>
</comment>
<evidence type="ECO:0000313" key="6">
    <source>
        <dbReference type="Proteomes" id="UP001642483"/>
    </source>
</evidence>
<evidence type="ECO:0000313" key="5">
    <source>
        <dbReference type="EMBL" id="CAK8684241.1"/>
    </source>
</evidence>
<evidence type="ECO:0000259" key="4">
    <source>
        <dbReference type="PROSITE" id="PS50003"/>
    </source>
</evidence>
<proteinExistence type="predicted"/>
<dbReference type="Gene3D" id="2.30.29.30">
    <property type="entry name" value="Pleckstrin-homology domain (PH domain)/Phosphotyrosine-binding domain (PTB)"/>
    <property type="match status" value="1"/>
</dbReference>
<evidence type="ECO:0000256" key="1">
    <source>
        <dbReference type="ARBA" id="ARBA00004370"/>
    </source>
</evidence>
<dbReference type="SUPFAM" id="SSF50729">
    <property type="entry name" value="PH domain-like"/>
    <property type="match status" value="1"/>
</dbReference>
<organism evidence="5 6">
    <name type="scientific">Clavelina lepadiformis</name>
    <name type="common">Light-bulb sea squirt</name>
    <name type="synonym">Ascidia lepadiformis</name>
    <dbReference type="NCBI Taxonomy" id="159417"/>
    <lineage>
        <taxon>Eukaryota</taxon>
        <taxon>Metazoa</taxon>
        <taxon>Chordata</taxon>
        <taxon>Tunicata</taxon>
        <taxon>Ascidiacea</taxon>
        <taxon>Aplousobranchia</taxon>
        <taxon>Clavelinidae</taxon>
        <taxon>Clavelina</taxon>
    </lineage>
</organism>
<dbReference type="PANTHER" id="PTHR14309">
    <property type="entry name" value="EXPRESSED PROTEIN"/>
    <property type="match status" value="1"/>
</dbReference>
<dbReference type="PROSITE" id="PS50003">
    <property type="entry name" value="PH_DOMAIN"/>
    <property type="match status" value="1"/>
</dbReference>
<evidence type="ECO:0000256" key="3">
    <source>
        <dbReference type="SAM" id="Phobius"/>
    </source>
</evidence>
<name>A0ABP0G096_CLALP</name>
<keyword evidence="3" id="KW-0812">Transmembrane</keyword>
<dbReference type="PANTHER" id="PTHR14309:SF10">
    <property type="entry name" value="PH DOMAIN-CONTAINING PROTEIN"/>
    <property type="match status" value="1"/>
</dbReference>
<dbReference type="EMBL" id="CAWYQH010000097">
    <property type="protein sequence ID" value="CAK8684241.1"/>
    <property type="molecule type" value="Genomic_DNA"/>
</dbReference>
<protein>
    <recommendedName>
        <fullName evidence="4">PH domain-containing protein</fullName>
    </recommendedName>
</protein>
<keyword evidence="3" id="KW-1133">Transmembrane helix</keyword>
<dbReference type="CDD" id="cd13265">
    <property type="entry name" value="PH_evt"/>
    <property type="match status" value="1"/>
</dbReference>
<dbReference type="InterPro" id="IPR011993">
    <property type="entry name" value="PH-like_dom_sf"/>
</dbReference>
<keyword evidence="6" id="KW-1185">Reference proteome</keyword>
<sequence>MAIPTLKAGWLLRQSTILKKWKRNWFVLYGDGNLTYYENDDRHDRVGNFSVPVSCVGIKTALECTVNPPEDRTYGCLLKFVSRENDHVTVCAYNSDEALAWKMMVEPFMRQHPTPGQPMPVSTTTRTTTVCRYPVPYLGSRYRVRQNVPVYYYPNHGPVQISYNGQGQPYYVHPHTQVVHVVREDDPYYYRDGSLVFGLAAGAMLGAAMWSPLWWF</sequence>
<dbReference type="InterPro" id="IPR039680">
    <property type="entry name" value="PLEKHB1/2"/>
</dbReference>
<feature type="domain" description="PH" evidence="4">
    <location>
        <begin position="4"/>
        <end position="110"/>
    </location>
</feature>
<keyword evidence="2 3" id="KW-0472">Membrane</keyword>
<dbReference type="Proteomes" id="UP001642483">
    <property type="component" value="Unassembled WGS sequence"/>
</dbReference>
<dbReference type="InterPro" id="IPR001849">
    <property type="entry name" value="PH_domain"/>
</dbReference>
<gene>
    <name evidence="5" type="ORF">CVLEPA_LOCUS15231</name>
</gene>
<feature type="transmembrane region" description="Helical" evidence="3">
    <location>
        <begin position="195"/>
        <end position="215"/>
    </location>
</feature>
<comment type="subcellular location">
    <subcellularLocation>
        <location evidence="1">Membrane</location>
    </subcellularLocation>
</comment>
<accession>A0ABP0G096</accession>
<reference evidence="5 6" key="1">
    <citation type="submission" date="2024-02" db="EMBL/GenBank/DDBJ databases">
        <authorList>
            <person name="Daric V."/>
            <person name="Darras S."/>
        </authorList>
    </citation>
    <scope>NUCLEOTIDE SEQUENCE [LARGE SCALE GENOMIC DNA]</scope>
</reference>
<dbReference type="SMART" id="SM00233">
    <property type="entry name" value="PH"/>
    <property type="match status" value="1"/>
</dbReference>